<keyword evidence="2" id="KW-1185">Reference proteome</keyword>
<accession>A0ABR2KBD3</accession>
<comment type="caution">
    <text evidence="1">The sequence shown here is derived from an EMBL/GenBank/DDBJ whole genome shotgun (WGS) entry which is preliminary data.</text>
</comment>
<sequence>MDKSSMSKEKENNQKLDFATDNEEAFDDHLFDFSKKIDCNKNTIFNEISANNMENQTKNDRENVIRMDDEKSSLDQNEICCEQYYLNESNQKICQENEKNDLKSSYLEVKPNITKDDFKNIIVSKKNVLSQKMRGFPHYFINISNNSNYRIYDYLFQITGAYLTQNELIYLRKNLFYQVMPPMIRDEQRSKIKNIECFEAYHNEIIPILQMPNIQFLIQNLIFNRRNHNQKIDILFNVHDLHK</sequence>
<protein>
    <submittedName>
        <fullName evidence="1">Uncharacterized protein</fullName>
    </submittedName>
</protein>
<organism evidence="1 2">
    <name type="scientific">Tritrichomonas musculus</name>
    <dbReference type="NCBI Taxonomy" id="1915356"/>
    <lineage>
        <taxon>Eukaryota</taxon>
        <taxon>Metamonada</taxon>
        <taxon>Parabasalia</taxon>
        <taxon>Tritrichomonadida</taxon>
        <taxon>Tritrichomonadidae</taxon>
        <taxon>Tritrichomonas</taxon>
    </lineage>
</organism>
<dbReference type="EMBL" id="JAPFFF010000006">
    <property type="protein sequence ID" value="KAK8888394.1"/>
    <property type="molecule type" value="Genomic_DNA"/>
</dbReference>
<proteinExistence type="predicted"/>
<gene>
    <name evidence="1" type="ORF">M9Y10_039464</name>
</gene>
<name>A0ABR2KBD3_9EUKA</name>
<dbReference type="Proteomes" id="UP001470230">
    <property type="component" value="Unassembled WGS sequence"/>
</dbReference>
<reference evidence="1 2" key="1">
    <citation type="submission" date="2024-04" db="EMBL/GenBank/DDBJ databases">
        <title>Tritrichomonas musculus Genome.</title>
        <authorList>
            <person name="Alves-Ferreira E."/>
            <person name="Grigg M."/>
            <person name="Lorenzi H."/>
            <person name="Galac M."/>
        </authorList>
    </citation>
    <scope>NUCLEOTIDE SEQUENCE [LARGE SCALE GENOMIC DNA]</scope>
    <source>
        <strain evidence="1 2">EAF2021</strain>
    </source>
</reference>
<evidence type="ECO:0000313" key="2">
    <source>
        <dbReference type="Proteomes" id="UP001470230"/>
    </source>
</evidence>
<evidence type="ECO:0000313" key="1">
    <source>
        <dbReference type="EMBL" id="KAK8888394.1"/>
    </source>
</evidence>